<keyword evidence="4" id="KW-1185">Reference proteome</keyword>
<dbReference type="Gene3D" id="1.10.167.10">
    <property type="entry name" value="Regulator of G-protein Signalling 4, domain 2"/>
    <property type="match status" value="2"/>
</dbReference>
<reference evidence="3 4" key="1">
    <citation type="submission" date="2016-07" db="EMBL/GenBank/DDBJ databases">
        <title>Pervasive Adenine N6-methylation of Active Genes in Fungi.</title>
        <authorList>
            <consortium name="DOE Joint Genome Institute"/>
            <person name="Mondo S.J."/>
            <person name="Dannebaum R.O."/>
            <person name="Kuo R.C."/>
            <person name="Labutti K."/>
            <person name="Haridas S."/>
            <person name="Kuo A."/>
            <person name="Salamov A."/>
            <person name="Ahrendt S.R."/>
            <person name="Lipzen A."/>
            <person name="Sullivan W."/>
            <person name="Andreopoulos W.B."/>
            <person name="Clum A."/>
            <person name="Lindquist E."/>
            <person name="Daum C."/>
            <person name="Ramamoorthy G.K."/>
            <person name="Gryganskyi A."/>
            <person name="Culley D."/>
            <person name="Magnuson J.K."/>
            <person name="James T.Y."/>
            <person name="O'Malley M.A."/>
            <person name="Stajich J.E."/>
            <person name="Spatafora J.W."/>
            <person name="Visel A."/>
            <person name="Grigoriev I.V."/>
        </authorList>
    </citation>
    <scope>NUCLEOTIDE SEQUENCE [LARGE SCALE GENOMIC DNA]</scope>
    <source>
        <strain evidence="3 4">JEL800</strain>
    </source>
</reference>
<dbReference type="SMART" id="SM00315">
    <property type="entry name" value="RGS"/>
    <property type="match status" value="1"/>
</dbReference>
<evidence type="ECO:0000256" key="1">
    <source>
        <dbReference type="SAM" id="MobiDB-lite"/>
    </source>
</evidence>
<dbReference type="InterPro" id="IPR044926">
    <property type="entry name" value="RGS_subdomain_2"/>
</dbReference>
<comment type="caution">
    <text evidence="3">The sequence shown here is derived from an EMBL/GenBank/DDBJ whole genome shotgun (WGS) entry which is preliminary data.</text>
</comment>
<organism evidence="3 4">
    <name type="scientific">Rhizoclosmatium globosum</name>
    <dbReference type="NCBI Taxonomy" id="329046"/>
    <lineage>
        <taxon>Eukaryota</taxon>
        <taxon>Fungi</taxon>
        <taxon>Fungi incertae sedis</taxon>
        <taxon>Chytridiomycota</taxon>
        <taxon>Chytridiomycota incertae sedis</taxon>
        <taxon>Chytridiomycetes</taxon>
        <taxon>Chytridiales</taxon>
        <taxon>Chytriomycetaceae</taxon>
        <taxon>Rhizoclosmatium</taxon>
    </lineage>
</organism>
<feature type="compositionally biased region" description="Polar residues" evidence="1">
    <location>
        <begin position="76"/>
        <end position="90"/>
    </location>
</feature>
<accession>A0A1Y2BVX3</accession>
<feature type="compositionally biased region" description="Polar residues" evidence="1">
    <location>
        <begin position="166"/>
        <end position="177"/>
    </location>
</feature>
<dbReference type="InterPro" id="IPR016137">
    <property type="entry name" value="RGS"/>
</dbReference>
<feature type="domain" description="RGS" evidence="2">
    <location>
        <begin position="9"/>
        <end position="333"/>
    </location>
</feature>
<feature type="region of interest" description="Disordered" evidence="1">
    <location>
        <begin position="71"/>
        <end position="90"/>
    </location>
</feature>
<feature type="compositionally biased region" description="Polar residues" evidence="1">
    <location>
        <begin position="213"/>
        <end position="224"/>
    </location>
</feature>
<proteinExistence type="predicted"/>
<dbReference type="InterPro" id="IPR036305">
    <property type="entry name" value="RGS_sf"/>
</dbReference>
<name>A0A1Y2BVX3_9FUNG</name>
<dbReference type="OrthoDB" id="10266999at2759"/>
<dbReference type="SUPFAM" id="SSF48097">
    <property type="entry name" value="Regulator of G-protein signaling, RGS"/>
    <property type="match status" value="1"/>
</dbReference>
<evidence type="ECO:0000313" key="4">
    <source>
        <dbReference type="Proteomes" id="UP000193642"/>
    </source>
</evidence>
<feature type="region of interest" description="Disordered" evidence="1">
    <location>
        <begin position="205"/>
        <end position="224"/>
    </location>
</feature>
<dbReference type="AlphaFoldDB" id="A0A1Y2BVX3"/>
<protein>
    <recommendedName>
        <fullName evidence="2">RGS domain-containing protein</fullName>
    </recommendedName>
</protein>
<evidence type="ECO:0000313" key="3">
    <source>
        <dbReference type="EMBL" id="ORY38911.1"/>
    </source>
</evidence>
<dbReference type="Proteomes" id="UP000193642">
    <property type="component" value="Unassembled WGS sequence"/>
</dbReference>
<dbReference type="Pfam" id="PF00615">
    <property type="entry name" value="RGS"/>
    <property type="match status" value="1"/>
</dbReference>
<dbReference type="EMBL" id="MCGO01000042">
    <property type="protein sequence ID" value="ORY38911.1"/>
    <property type="molecule type" value="Genomic_DNA"/>
</dbReference>
<sequence>MTAPGRKITLASVLRDEVGPPYSLDAFRNYLSTIEYASENLDFWETCLSYRRSYVPEPALPNVPPLPTLVHKEGLSASSTPTGSRSPNQRPTSAIIFSGKHGNSLSYSFKDLLNSVDSLKVEGATASTMGPKTDSSLFVQGSGNGGGNQPAPRITRVKSNDFGMSRSKSFSSKQLPATESFKLDQEAPTAPSAKPTMTTLLLAPSKLKEPSALSRSNTTSGSKSVMASLGSLANMTSSVWSLTGSTKSLTENRLETSDQKRQFLEHILSKFFTVGGDSELNVPNALYERLAMRVREYNEYQPDVLKPIMEEVYLTMKNSSYPNFVKYIEKRGLDVEIVANSPISAGSTTPLKLSHTKL</sequence>
<gene>
    <name evidence="3" type="ORF">BCR33DRAFT_853862</name>
</gene>
<feature type="region of interest" description="Disordered" evidence="1">
    <location>
        <begin position="165"/>
        <end position="195"/>
    </location>
</feature>
<evidence type="ECO:0000259" key="2">
    <source>
        <dbReference type="SMART" id="SM00315"/>
    </source>
</evidence>